<evidence type="ECO:0000256" key="1">
    <source>
        <dbReference type="SAM" id="Phobius"/>
    </source>
</evidence>
<dbReference type="EMBL" id="CP049740">
    <property type="protein sequence ID" value="QII81821.1"/>
    <property type="molecule type" value="Genomic_DNA"/>
</dbReference>
<keyword evidence="1" id="KW-0472">Membrane</keyword>
<feature type="transmembrane region" description="Helical" evidence="1">
    <location>
        <begin position="15"/>
        <end position="33"/>
    </location>
</feature>
<dbReference type="Proteomes" id="UP000501451">
    <property type="component" value="Chromosome"/>
</dbReference>
<evidence type="ECO:0000313" key="3">
    <source>
        <dbReference type="Proteomes" id="UP000501451"/>
    </source>
</evidence>
<keyword evidence="1" id="KW-0812">Transmembrane</keyword>
<protein>
    <submittedName>
        <fullName evidence="2">Uncharacterized protein</fullName>
    </submittedName>
</protein>
<keyword evidence="3" id="KW-1185">Reference proteome</keyword>
<gene>
    <name evidence="2" type="ORF">G7057_04575</name>
</gene>
<dbReference type="RefSeq" id="WP_076768115.1">
    <property type="nucleotide sequence ID" value="NZ_CP049740.1"/>
</dbReference>
<evidence type="ECO:0000313" key="2">
    <source>
        <dbReference type="EMBL" id="QII81821.1"/>
    </source>
</evidence>
<organism evidence="2 3">
    <name type="scientific">Jeotgalibaca arthritidis</name>
    <dbReference type="NCBI Taxonomy" id="1868794"/>
    <lineage>
        <taxon>Bacteria</taxon>
        <taxon>Bacillati</taxon>
        <taxon>Bacillota</taxon>
        <taxon>Bacilli</taxon>
        <taxon>Lactobacillales</taxon>
        <taxon>Carnobacteriaceae</taxon>
        <taxon>Jeotgalibaca</taxon>
    </lineage>
</organism>
<accession>A0A6G7K9D1</accession>
<sequence>MKQSNNEYIPNQGCGILFLLVISVFFLVSIPIFKFTHDIFLYYTETQILLTSDSPDETYHIEISTTGPSTTILIEEDTTSSEFTTDIVKDGKADVQPRDIEIKWLNDTVAEIIVEGSRDTFYYFLFDANGEGDKIERVLDYSTD</sequence>
<reference evidence="2 3" key="1">
    <citation type="journal article" date="2017" name="Int. J. Syst. Evol. Microbiol.">
        <title>Jeotgalibaca porci sp. nov. and Jeotgalibaca arthritidis sp. nov., isolated from pigs, and emended description of the genus Jeotgalibaca.</title>
        <authorList>
            <person name="Zamora L."/>
            <person name="Perez-Sancho M."/>
            <person name="Dominguez L."/>
            <person name="Fernandez-Garayzabal J.F."/>
            <person name="Vela A.I."/>
        </authorList>
    </citation>
    <scope>NUCLEOTIDE SEQUENCE [LARGE SCALE GENOMIC DNA]</scope>
    <source>
        <strain evidence="2 3">CECT 9157</strain>
    </source>
</reference>
<keyword evidence="1" id="KW-1133">Transmembrane helix</keyword>
<dbReference type="KEGG" id="jar:G7057_04575"/>
<proteinExistence type="predicted"/>
<dbReference type="AlphaFoldDB" id="A0A6G7K9D1"/>
<name>A0A6G7K9D1_9LACT</name>